<comment type="caution">
    <text evidence="2">The sequence shown here is derived from an EMBL/GenBank/DDBJ whole genome shotgun (WGS) entry which is preliminary data.</text>
</comment>
<organism evidence="2 3">
    <name type="scientific">Loxostege sticticalis</name>
    <name type="common">Beet webworm moth</name>
    <dbReference type="NCBI Taxonomy" id="481309"/>
    <lineage>
        <taxon>Eukaryota</taxon>
        <taxon>Metazoa</taxon>
        <taxon>Ecdysozoa</taxon>
        <taxon>Arthropoda</taxon>
        <taxon>Hexapoda</taxon>
        <taxon>Insecta</taxon>
        <taxon>Pterygota</taxon>
        <taxon>Neoptera</taxon>
        <taxon>Endopterygota</taxon>
        <taxon>Lepidoptera</taxon>
        <taxon>Glossata</taxon>
        <taxon>Ditrysia</taxon>
        <taxon>Pyraloidea</taxon>
        <taxon>Crambidae</taxon>
        <taxon>Pyraustinae</taxon>
        <taxon>Loxostege</taxon>
    </lineage>
</organism>
<feature type="compositionally biased region" description="Polar residues" evidence="1">
    <location>
        <begin position="89"/>
        <end position="100"/>
    </location>
</feature>
<proteinExistence type="predicted"/>
<evidence type="ECO:0000313" key="2">
    <source>
        <dbReference type="EMBL" id="KAL0860766.1"/>
    </source>
</evidence>
<sequence>MMLPNMKLYLYFRSDSEYSSSDEVSREELVPPTPPPKKTKAVAAPKPRKRKAAIPPVANAQAYTSPSSSGSKKQKSLFSIINKDERGSTKGSSRSILGSSFTSRVSSGQCRRAATTVGEFYIDLKVYNTEDIKNTPAEERYKKALASIKIQCGEQSGEWEALQSFIGKAYAIFEDSEPVYYSNKINIK</sequence>
<name>A0ABR3H7I8_LOXSC</name>
<reference evidence="2 3" key="1">
    <citation type="submission" date="2024-06" db="EMBL/GenBank/DDBJ databases">
        <title>A chromosome-level genome assembly of beet webworm, Loxostege sticticalis.</title>
        <authorList>
            <person name="Zhang Y."/>
        </authorList>
    </citation>
    <scope>NUCLEOTIDE SEQUENCE [LARGE SCALE GENOMIC DNA]</scope>
    <source>
        <strain evidence="2">AQ026</strain>
        <tissue evidence="2">Whole body</tissue>
    </source>
</reference>
<keyword evidence="3" id="KW-1185">Reference proteome</keyword>
<feature type="region of interest" description="Disordered" evidence="1">
    <location>
        <begin position="81"/>
        <end position="100"/>
    </location>
</feature>
<feature type="region of interest" description="Disordered" evidence="1">
    <location>
        <begin position="17"/>
        <end position="76"/>
    </location>
</feature>
<feature type="compositionally biased region" description="Low complexity" evidence="1">
    <location>
        <begin position="65"/>
        <end position="76"/>
    </location>
</feature>
<evidence type="ECO:0000313" key="3">
    <source>
        <dbReference type="Proteomes" id="UP001549920"/>
    </source>
</evidence>
<evidence type="ECO:0000256" key="1">
    <source>
        <dbReference type="SAM" id="MobiDB-lite"/>
    </source>
</evidence>
<gene>
    <name evidence="2" type="ORF">ABMA27_009310</name>
</gene>
<dbReference type="Proteomes" id="UP001549920">
    <property type="component" value="Unassembled WGS sequence"/>
</dbReference>
<accession>A0ABR3H7I8</accession>
<dbReference type="EMBL" id="JBEUOH010000024">
    <property type="protein sequence ID" value="KAL0860766.1"/>
    <property type="molecule type" value="Genomic_DNA"/>
</dbReference>
<protein>
    <submittedName>
        <fullName evidence="2">Uncharacterized protein</fullName>
    </submittedName>
</protein>